<evidence type="ECO:0000313" key="3">
    <source>
        <dbReference type="Proteomes" id="UP000738325"/>
    </source>
</evidence>
<feature type="transmembrane region" description="Helical" evidence="1">
    <location>
        <begin position="148"/>
        <end position="169"/>
    </location>
</feature>
<name>A0A9P6UTB5_9FUNG</name>
<keyword evidence="3" id="KW-1185">Reference proteome</keyword>
<evidence type="ECO:0000313" key="2">
    <source>
        <dbReference type="EMBL" id="KAG0318290.1"/>
    </source>
</evidence>
<feature type="transmembrane region" description="Helical" evidence="1">
    <location>
        <begin position="175"/>
        <end position="194"/>
    </location>
</feature>
<comment type="caution">
    <text evidence="2">The sequence shown here is derived from an EMBL/GenBank/DDBJ whole genome shotgun (WGS) entry which is preliminary data.</text>
</comment>
<dbReference type="EMBL" id="JAAAIP010000380">
    <property type="protein sequence ID" value="KAG0318290.1"/>
    <property type="molecule type" value="Genomic_DNA"/>
</dbReference>
<feature type="transmembrane region" description="Helical" evidence="1">
    <location>
        <begin position="121"/>
        <end position="141"/>
    </location>
</feature>
<dbReference type="Proteomes" id="UP000738325">
    <property type="component" value="Unassembled WGS sequence"/>
</dbReference>
<sequence length="252" mass="28761">MWTFKKLSIIYSQNPVVNSLIVVVLTTCLGIYISSIHAKLIYDDDVQTDLMKLILVTVNVFGFLLISFGRHKNIYEVFRLKVLLFSIYAILLVGVSLNYVIMVMRFRDPENETPLGFDVDSLTWAMTLLGDIMFLTIYVFFRSHKIMMLTIGLITFEILVFGVSFALGTDDVIDTVNLSTSMVTLLFSIIFWSGETIMDGPDSRFQHFYEDVDMQMQPLNPTQSLPGLYERIMGRSGQATHPRDYSLLVDNS</sequence>
<keyword evidence="1" id="KW-1133">Transmembrane helix</keyword>
<gene>
    <name evidence="2" type="ORF">BGZ99_005783</name>
</gene>
<proteinExistence type="predicted"/>
<accession>A0A9P6UTB5</accession>
<evidence type="ECO:0000256" key="1">
    <source>
        <dbReference type="SAM" id="Phobius"/>
    </source>
</evidence>
<reference evidence="2" key="1">
    <citation type="journal article" date="2020" name="Fungal Divers.">
        <title>Resolving the Mortierellaceae phylogeny through synthesis of multi-gene phylogenetics and phylogenomics.</title>
        <authorList>
            <person name="Vandepol N."/>
            <person name="Liber J."/>
            <person name="Desiro A."/>
            <person name="Na H."/>
            <person name="Kennedy M."/>
            <person name="Barry K."/>
            <person name="Grigoriev I.V."/>
            <person name="Miller A.N."/>
            <person name="O'Donnell K."/>
            <person name="Stajich J.E."/>
            <person name="Bonito G."/>
        </authorList>
    </citation>
    <scope>NUCLEOTIDE SEQUENCE</scope>
    <source>
        <strain evidence="2">REB-010B</strain>
    </source>
</reference>
<keyword evidence="1" id="KW-0812">Transmembrane</keyword>
<dbReference type="OrthoDB" id="2383853at2759"/>
<feature type="transmembrane region" description="Helical" evidence="1">
    <location>
        <begin position="20"/>
        <end position="38"/>
    </location>
</feature>
<dbReference type="AlphaFoldDB" id="A0A9P6UTB5"/>
<organism evidence="2 3">
    <name type="scientific">Dissophora globulifera</name>
    <dbReference type="NCBI Taxonomy" id="979702"/>
    <lineage>
        <taxon>Eukaryota</taxon>
        <taxon>Fungi</taxon>
        <taxon>Fungi incertae sedis</taxon>
        <taxon>Mucoromycota</taxon>
        <taxon>Mortierellomycotina</taxon>
        <taxon>Mortierellomycetes</taxon>
        <taxon>Mortierellales</taxon>
        <taxon>Mortierellaceae</taxon>
        <taxon>Dissophora</taxon>
    </lineage>
</organism>
<feature type="transmembrane region" description="Helical" evidence="1">
    <location>
        <begin position="80"/>
        <end position="101"/>
    </location>
</feature>
<keyword evidence="1" id="KW-0472">Membrane</keyword>
<protein>
    <submittedName>
        <fullName evidence="2">Uncharacterized protein</fullName>
    </submittedName>
</protein>
<feature type="transmembrane region" description="Helical" evidence="1">
    <location>
        <begin position="50"/>
        <end position="68"/>
    </location>
</feature>